<keyword evidence="7 11" id="KW-1133">Transmembrane helix</keyword>
<feature type="transmembrane region" description="Helical" evidence="11">
    <location>
        <begin position="99"/>
        <end position="121"/>
    </location>
</feature>
<evidence type="ECO:0000256" key="6">
    <source>
        <dbReference type="ARBA" id="ARBA00022692"/>
    </source>
</evidence>
<feature type="transmembrane region" description="Helical" evidence="11">
    <location>
        <begin position="65"/>
        <end position="87"/>
    </location>
</feature>
<dbReference type="PANTHER" id="PTHR43627">
    <property type="match status" value="1"/>
</dbReference>
<evidence type="ECO:0000256" key="4">
    <source>
        <dbReference type="ARBA" id="ARBA00022475"/>
    </source>
</evidence>
<keyword evidence="11" id="KW-0732">Signal</keyword>
<organism evidence="12 13">
    <name type="scientific">Geobacter soli</name>
    <dbReference type="NCBI Taxonomy" id="1510391"/>
    <lineage>
        <taxon>Bacteria</taxon>
        <taxon>Pseudomonadati</taxon>
        <taxon>Thermodesulfobacteriota</taxon>
        <taxon>Desulfuromonadia</taxon>
        <taxon>Geobacterales</taxon>
        <taxon>Geobacteraceae</taxon>
        <taxon>Geobacter</taxon>
    </lineage>
</organism>
<comment type="function">
    <text evidence="11">Part of the energy-coupling factor (ECF) transporter complex CbiMNOQ involved in cobalt import.</text>
</comment>
<dbReference type="GO" id="GO:0015087">
    <property type="term" value="F:cobalt ion transmembrane transporter activity"/>
    <property type="evidence" value="ECO:0007669"/>
    <property type="project" value="UniProtKB-UniRule"/>
</dbReference>
<dbReference type="Gene3D" id="1.10.1760.20">
    <property type="match status" value="1"/>
</dbReference>
<dbReference type="UniPathway" id="UPA00148"/>
<comment type="pathway">
    <text evidence="11">Cofactor biosynthesis; adenosylcobalamin biosynthesis.</text>
</comment>
<feature type="transmembrane region" description="Helical" evidence="11">
    <location>
        <begin position="199"/>
        <end position="229"/>
    </location>
</feature>
<dbReference type="PANTHER" id="PTHR43627:SF1">
    <property type="entry name" value="COBALT TRANSPORT PROTEIN CBIM"/>
    <property type="match status" value="1"/>
</dbReference>
<comment type="subcellular location">
    <subcellularLocation>
        <location evidence="1 11">Cell membrane</location>
        <topology evidence="1 11">Multi-pass membrane protein</topology>
    </subcellularLocation>
</comment>
<evidence type="ECO:0000256" key="3">
    <source>
        <dbReference type="ARBA" id="ARBA00022448"/>
    </source>
</evidence>
<dbReference type="NCBIfam" id="NF006184">
    <property type="entry name" value="PRK08319.1"/>
    <property type="match status" value="1"/>
</dbReference>
<evidence type="ECO:0000313" key="12">
    <source>
        <dbReference type="EMBL" id="KIE43345.1"/>
    </source>
</evidence>
<keyword evidence="8 11" id="KW-0406">Ion transport</keyword>
<keyword evidence="10 11" id="KW-0170">Cobalt</keyword>
<dbReference type="InterPro" id="IPR018024">
    <property type="entry name" value="CbiM"/>
</dbReference>
<comment type="subunit">
    <text evidence="11">Forms an energy-coupling factor (ECF) transporter complex composed of an ATP-binding protein (A component, CbiO), a transmembrane protein (T component, CbiQ) and 2 possible substrate-capture proteins (S components, CbiM and CbiN) of unknown stoichimetry.</text>
</comment>
<feature type="transmembrane region" description="Helical" evidence="11">
    <location>
        <begin position="35"/>
        <end position="53"/>
    </location>
</feature>
<dbReference type="HAMAP" id="MF_01462">
    <property type="entry name" value="CbiM"/>
    <property type="match status" value="1"/>
</dbReference>
<keyword evidence="9 11" id="KW-0472">Membrane</keyword>
<dbReference type="Proteomes" id="UP000031433">
    <property type="component" value="Unassembled WGS sequence"/>
</dbReference>
<comment type="caution">
    <text evidence="12">The sequence shown here is derived from an EMBL/GenBank/DDBJ whole genome shotgun (WGS) entry which is preliminary data.</text>
</comment>
<evidence type="ECO:0000256" key="10">
    <source>
        <dbReference type="ARBA" id="ARBA00023285"/>
    </source>
</evidence>
<keyword evidence="13" id="KW-1185">Reference proteome</keyword>
<evidence type="ECO:0000256" key="9">
    <source>
        <dbReference type="ARBA" id="ARBA00023136"/>
    </source>
</evidence>
<dbReference type="GO" id="GO:0043190">
    <property type="term" value="C:ATP-binding cassette (ABC) transporter complex"/>
    <property type="evidence" value="ECO:0007669"/>
    <property type="project" value="InterPro"/>
</dbReference>
<dbReference type="Pfam" id="PF01891">
    <property type="entry name" value="CbiM"/>
    <property type="match status" value="1"/>
</dbReference>
<name>A0A0C1U6K7_9BACT</name>
<feature type="signal peptide" evidence="11">
    <location>
        <begin position="1"/>
        <end position="25"/>
    </location>
</feature>
<evidence type="ECO:0000256" key="7">
    <source>
        <dbReference type="ARBA" id="ARBA00022989"/>
    </source>
</evidence>
<evidence type="ECO:0000256" key="8">
    <source>
        <dbReference type="ARBA" id="ARBA00023065"/>
    </source>
</evidence>
<dbReference type="GO" id="GO:0009236">
    <property type="term" value="P:cobalamin biosynthetic process"/>
    <property type="evidence" value="ECO:0007669"/>
    <property type="project" value="UniProtKB-UniRule"/>
</dbReference>
<dbReference type="AlphaFoldDB" id="A0A0C1U6K7"/>
<protein>
    <recommendedName>
        <fullName evidence="11">Cobalt transport protein CbiM</fullName>
    </recommendedName>
    <alternativeName>
        <fullName evidence="11">Energy-coupling factor transporter probable substrate-capture protein CbiM</fullName>
        <shortName evidence="11">ECF transporter S component CbiM</shortName>
    </alternativeName>
</protein>
<dbReference type="RefSeq" id="WP_039646726.1">
    <property type="nucleotide sequence ID" value="NZ_JXBL01000001.1"/>
</dbReference>
<feature type="transmembrane region" description="Helical" evidence="11">
    <location>
        <begin position="255"/>
        <end position="273"/>
    </location>
</feature>
<dbReference type="NCBIfam" id="TIGR00123">
    <property type="entry name" value="cbiM"/>
    <property type="match status" value="1"/>
</dbReference>
<accession>A0A0C1U6K7</accession>
<evidence type="ECO:0000256" key="5">
    <source>
        <dbReference type="ARBA" id="ARBA00022573"/>
    </source>
</evidence>
<feature type="transmembrane region" description="Helical" evidence="11">
    <location>
        <begin position="312"/>
        <end position="332"/>
    </location>
</feature>
<feature type="chain" id="PRO_5008985136" description="Cobalt transport protein CbiM" evidence="11">
    <location>
        <begin position="26"/>
        <end position="346"/>
    </location>
</feature>
<evidence type="ECO:0000256" key="1">
    <source>
        <dbReference type="ARBA" id="ARBA00004651"/>
    </source>
</evidence>
<keyword evidence="2 11" id="KW-0171">Cobalt transport</keyword>
<sequence length="346" mass="36088" precursor="true">MKRITLYAAGSAILGATLLAGPAHAMHISEGILPLGWAALWFAVAAPFLALGIRRVNELSRHDLSFKPLVGLMAAVVFIISCMPIPVPTAGTCSHPCGTGIAAILVGPLVSVVITTVALLIQALFLAHGGISTLGADVVSMGVAGSFAGWFVFRGMRRLGAGLAVAAFVAGLLADWATYLTTALELASGVRGSEPFYPLFFKVVAAFVPTQLPLGVLEGAMTAGMVVLLHRKRPDLLAKMGVVDAGGSGAGPRRATVVMLALFCLLASLLVAGPSRASEKWPGVDETVVEKVAAEHGREPRAPLINTDQGDLLLFVFLLAGTVGGFAAGYFWRMLVAERRTYDDNT</sequence>
<keyword evidence="5 11" id="KW-0169">Cobalamin biosynthesis</keyword>
<keyword evidence="3 11" id="KW-0813">Transport</keyword>
<evidence type="ECO:0000256" key="2">
    <source>
        <dbReference type="ARBA" id="ARBA00022426"/>
    </source>
</evidence>
<feature type="transmembrane region" description="Helical" evidence="11">
    <location>
        <begin position="159"/>
        <end position="179"/>
    </location>
</feature>
<evidence type="ECO:0000256" key="11">
    <source>
        <dbReference type="HAMAP-Rule" id="MF_01462"/>
    </source>
</evidence>
<reference evidence="12 13" key="1">
    <citation type="submission" date="2015-01" db="EMBL/GenBank/DDBJ databases">
        <title>Genome sequence of the anaerobic bacterium Geobacter soli GSS01, a dissimilatory Fe(III) reducer from soil.</title>
        <authorList>
            <person name="Yang G."/>
            <person name="Zhou S."/>
        </authorList>
    </citation>
    <scope>NUCLEOTIDE SEQUENCE [LARGE SCALE GENOMIC DNA]</scope>
    <source>
        <strain evidence="12 13">GSS01</strain>
    </source>
</reference>
<dbReference type="EMBL" id="JXBL01000001">
    <property type="protein sequence ID" value="KIE43345.1"/>
    <property type="molecule type" value="Genomic_DNA"/>
</dbReference>
<dbReference type="InterPro" id="IPR002751">
    <property type="entry name" value="CbiM/NikMN"/>
</dbReference>
<keyword evidence="6 11" id="KW-0812">Transmembrane</keyword>
<keyword evidence="4 11" id="KW-1003">Cell membrane</keyword>
<gene>
    <name evidence="11" type="primary">cbiM</name>
    <name evidence="12" type="ORF">SE37_12235</name>
</gene>
<evidence type="ECO:0000313" key="13">
    <source>
        <dbReference type="Proteomes" id="UP000031433"/>
    </source>
</evidence>
<proteinExistence type="inferred from homology"/>
<comment type="similarity">
    <text evidence="11">Belongs to the CbiM family.</text>
</comment>